<name>A0A097AQB9_THEKI</name>
<dbReference type="EMBL" id="CP009170">
    <property type="protein sequence ID" value="AIS52010.1"/>
    <property type="molecule type" value="Genomic_DNA"/>
</dbReference>
<evidence type="ECO:0000259" key="4">
    <source>
        <dbReference type="PROSITE" id="PS51379"/>
    </source>
</evidence>
<evidence type="ECO:0000256" key="2">
    <source>
        <dbReference type="ARBA" id="ARBA00023004"/>
    </source>
</evidence>
<dbReference type="SUPFAM" id="SSF46548">
    <property type="entry name" value="alpha-helical ferredoxin"/>
    <property type="match status" value="1"/>
</dbReference>
<dbReference type="InterPro" id="IPR017900">
    <property type="entry name" value="4Fe4S_Fe_S_CS"/>
</dbReference>
<dbReference type="HOGENOM" id="CLU_081793_1_0_9"/>
<feature type="domain" description="4Fe-4S ferredoxin-type" evidence="4">
    <location>
        <begin position="151"/>
        <end position="182"/>
    </location>
</feature>
<keyword evidence="6" id="KW-1185">Reference proteome</keyword>
<dbReference type="PANTHER" id="PTHR42827:SF1">
    <property type="entry name" value="IRON-SULFUR CLUSTER-BINDING PROTEIN"/>
    <property type="match status" value="1"/>
</dbReference>
<dbReference type="Proteomes" id="UP000029669">
    <property type="component" value="Chromosome"/>
</dbReference>
<dbReference type="GO" id="GO:0051536">
    <property type="term" value="F:iron-sulfur cluster binding"/>
    <property type="evidence" value="ECO:0007669"/>
    <property type="project" value="UniProtKB-KW"/>
</dbReference>
<dbReference type="PANTHER" id="PTHR42827">
    <property type="entry name" value="IRON-SULFUR CLUSTER-BINDING PROTEIN-RELATED"/>
    <property type="match status" value="1"/>
</dbReference>
<evidence type="ECO:0000313" key="5">
    <source>
        <dbReference type="EMBL" id="AIS52010.1"/>
    </source>
</evidence>
<evidence type="ECO:0000256" key="1">
    <source>
        <dbReference type="ARBA" id="ARBA00022723"/>
    </source>
</evidence>
<keyword evidence="1" id="KW-0479">Metal-binding</keyword>
<protein>
    <submittedName>
        <fullName evidence="5">4Fe-4S ferredoxin iron-sulfur binding domain-containing protein</fullName>
    </submittedName>
</protein>
<dbReference type="eggNOG" id="COG1600">
    <property type="taxonomic scope" value="Bacteria"/>
</dbReference>
<dbReference type="AlphaFoldDB" id="A0A097AQB9"/>
<dbReference type="KEGG" id="tki:TKV_c08280"/>
<dbReference type="Gene3D" id="3.30.70.3270">
    <property type="match status" value="1"/>
</dbReference>
<organism evidence="5 6">
    <name type="scientific">Thermoanaerobacter kivui</name>
    <name type="common">Acetogenium kivui</name>
    <dbReference type="NCBI Taxonomy" id="2325"/>
    <lineage>
        <taxon>Bacteria</taxon>
        <taxon>Bacillati</taxon>
        <taxon>Bacillota</taxon>
        <taxon>Clostridia</taxon>
        <taxon>Thermoanaerobacterales</taxon>
        <taxon>Thermoanaerobacteraceae</taxon>
        <taxon>Thermoanaerobacter</taxon>
    </lineage>
</organism>
<dbReference type="OrthoDB" id="9815745at2"/>
<sequence>MEKQKILEQKIREWGASLVGFSNLTGILPDTLSDIPYAIAVVIKLADRIVDEIENKPTHTYYHHYRSVNTLIDQITLRTGLLLEEWGYKALAVPASQSIADLGEYRGLFPHKTAATRAGLGWIGKNGLLVTEKYGPRVRLGTVLTNMPFETGTPITESKCGSCKLCVDACPAMALYGTLWKEGMPREEIVDARACSEYMNKKFKHIGRGYVCGICMEVCPYGRKKSVDRLKGF</sequence>
<dbReference type="InterPro" id="IPR017896">
    <property type="entry name" value="4Fe4S_Fe-S-bd"/>
</dbReference>
<keyword evidence="3" id="KW-0411">Iron-sulfur</keyword>
<dbReference type="Pfam" id="PF13484">
    <property type="entry name" value="Fer4_16"/>
    <property type="match status" value="1"/>
</dbReference>
<gene>
    <name evidence="5" type="ORF">TKV_c08280</name>
</gene>
<proteinExistence type="predicted"/>
<dbReference type="PROSITE" id="PS00198">
    <property type="entry name" value="4FE4S_FER_1"/>
    <property type="match status" value="1"/>
</dbReference>
<reference evidence="6" key="1">
    <citation type="journal article" date="2015" name="Genome Announc.">
        <title>Whole-Genome Sequences of 80 Environmental and Clinical Isolates of Burkholderia pseudomallei.</title>
        <authorList>
            <person name="Johnson S.L."/>
            <person name="Baker A.L."/>
            <person name="Chain P.S."/>
            <person name="Currie B.J."/>
            <person name="Daligault H.E."/>
            <person name="Davenport K.W."/>
            <person name="Davis C.B."/>
            <person name="Inglis T.J."/>
            <person name="Kaestli M."/>
            <person name="Koren S."/>
            <person name="Mayo M."/>
            <person name="Merritt A.J."/>
            <person name="Price E.P."/>
            <person name="Sarovich D.S."/>
            <person name="Warner J."/>
            <person name="Rosovitz M.J."/>
        </authorList>
    </citation>
    <scope>NUCLEOTIDE SEQUENCE [LARGE SCALE GENOMIC DNA]</scope>
    <source>
        <strain evidence="6">DSM 2030</strain>
    </source>
</reference>
<keyword evidence="2" id="KW-0408">Iron</keyword>
<dbReference type="STRING" id="2325.TKV_c08280"/>
<accession>A0A097AQB9</accession>
<dbReference type="RefSeq" id="WP_049686201.1">
    <property type="nucleotide sequence ID" value="NZ_CP009170.1"/>
</dbReference>
<evidence type="ECO:0000313" key="6">
    <source>
        <dbReference type="Proteomes" id="UP000029669"/>
    </source>
</evidence>
<dbReference type="GO" id="GO:0046872">
    <property type="term" value="F:metal ion binding"/>
    <property type="evidence" value="ECO:0007669"/>
    <property type="project" value="UniProtKB-KW"/>
</dbReference>
<evidence type="ECO:0000256" key="3">
    <source>
        <dbReference type="ARBA" id="ARBA00023014"/>
    </source>
</evidence>
<dbReference type="PROSITE" id="PS51379">
    <property type="entry name" value="4FE4S_FER_2"/>
    <property type="match status" value="1"/>
</dbReference>